<evidence type="ECO:0000256" key="1">
    <source>
        <dbReference type="SAM" id="Coils"/>
    </source>
</evidence>
<keyword evidence="4" id="KW-1185">Reference proteome</keyword>
<feature type="region of interest" description="Disordered" evidence="2">
    <location>
        <begin position="1"/>
        <end position="22"/>
    </location>
</feature>
<organism evidence="3 4">
    <name type="scientific">Aerosakkonema funiforme FACHB-1375</name>
    <dbReference type="NCBI Taxonomy" id="2949571"/>
    <lineage>
        <taxon>Bacteria</taxon>
        <taxon>Bacillati</taxon>
        <taxon>Cyanobacteriota</taxon>
        <taxon>Cyanophyceae</taxon>
        <taxon>Oscillatoriophycideae</taxon>
        <taxon>Aerosakkonematales</taxon>
        <taxon>Aerosakkonemataceae</taxon>
        <taxon>Aerosakkonema</taxon>
    </lineage>
</organism>
<accession>A0A926ZFJ0</accession>
<comment type="caution">
    <text evidence="3">The sequence shown here is derived from an EMBL/GenBank/DDBJ whole genome shotgun (WGS) entry which is preliminary data.</text>
</comment>
<dbReference type="RefSeq" id="WP_190463955.1">
    <property type="nucleotide sequence ID" value="NZ_JACJPW010000017.1"/>
</dbReference>
<evidence type="ECO:0000313" key="4">
    <source>
        <dbReference type="Proteomes" id="UP000641646"/>
    </source>
</evidence>
<protein>
    <submittedName>
        <fullName evidence="3">Gas vesicle protein</fullName>
    </submittedName>
</protein>
<evidence type="ECO:0000256" key="2">
    <source>
        <dbReference type="SAM" id="MobiDB-lite"/>
    </source>
</evidence>
<sequence>MQNIRPRSIIRPKISSMPRNKSEASKQLELYKLVTEQQRIQQEMVFMEQRMQQLKQRLTVLDNQIFSTKQTIEELHPVVPSNPKVRACPPMVTEFNNFQNFYLEY</sequence>
<name>A0A926ZFJ0_9CYAN</name>
<feature type="coiled-coil region" evidence="1">
    <location>
        <begin position="37"/>
        <end position="64"/>
    </location>
</feature>
<keyword evidence="1" id="KW-0175">Coiled coil</keyword>
<feature type="compositionally biased region" description="Low complexity" evidence="2">
    <location>
        <begin position="1"/>
        <end position="19"/>
    </location>
</feature>
<dbReference type="AlphaFoldDB" id="A0A926ZFJ0"/>
<dbReference type="Proteomes" id="UP000641646">
    <property type="component" value="Unassembled WGS sequence"/>
</dbReference>
<evidence type="ECO:0000313" key="3">
    <source>
        <dbReference type="EMBL" id="MBD2181193.1"/>
    </source>
</evidence>
<reference evidence="3" key="1">
    <citation type="journal article" date="2015" name="ISME J.">
        <title>Draft Genome Sequence of Streptomyces incarnatus NRRL8089, which Produces the Nucleoside Antibiotic Sinefungin.</title>
        <authorList>
            <person name="Oshima K."/>
            <person name="Hattori M."/>
            <person name="Shimizu H."/>
            <person name="Fukuda K."/>
            <person name="Nemoto M."/>
            <person name="Inagaki K."/>
            <person name="Tamura T."/>
        </authorList>
    </citation>
    <scope>NUCLEOTIDE SEQUENCE</scope>
    <source>
        <strain evidence="3">FACHB-1375</strain>
    </source>
</reference>
<gene>
    <name evidence="3" type="ORF">H6G03_08770</name>
</gene>
<dbReference type="EMBL" id="JACJPW010000017">
    <property type="protein sequence ID" value="MBD2181193.1"/>
    <property type="molecule type" value="Genomic_DNA"/>
</dbReference>
<proteinExistence type="predicted"/>
<reference evidence="3" key="2">
    <citation type="submission" date="2020-08" db="EMBL/GenBank/DDBJ databases">
        <authorList>
            <person name="Chen M."/>
            <person name="Teng W."/>
            <person name="Zhao L."/>
            <person name="Hu C."/>
            <person name="Zhou Y."/>
            <person name="Han B."/>
            <person name="Song L."/>
            <person name="Shu W."/>
        </authorList>
    </citation>
    <scope>NUCLEOTIDE SEQUENCE</scope>
    <source>
        <strain evidence="3">FACHB-1375</strain>
    </source>
</reference>